<evidence type="ECO:0000313" key="9">
    <source>
        <dbReference type="EMBL" id="KAG5189313.1"/>
    </source>
</evidence>
<dbReference type="InterPro" id="IPR000719">
    <property type="entry name" value="Prot_kinase_dom"/>
</dbReference>
<accession>A0A835ZA82</accession>
<evidence type="ECO:0000259" key="8">
    <source>
        <dbReference type="PROSITE" id="PS50011"/>
    </source>
</evidence>
<keyword evidence="4 9" id="KW-0418">Kinase</keyword>
<dbReference type="AlphaFoldDB" id="A0A835ZA82"/>
<sequence length="227" mass="25838">NHGYDDEKYDYIAVPGEEFGGRYEIHATIGTGSFSKVYRARDLRDGALVALKVVKSKAIFMAQAQAEVELLARLLQEDPEGVFNCTRLLDSFWHRGHQCLVFELLSCSLYEHLSEHEFEGLRLPVLRQMARQILKALAFLAHPDVDIIHADLKPENVLLRSRHGTSLQVIDFGSSCFGTRRMHTYIQSRFYRSPEIVLGIPYSRAIDMWSLGCMLVELHTGEPLFPA</sequence>
<evidence type="ECO:0000256" key="6">
    <source>
        <dbReference type="PROSITE-ProRule" id="PRU10141"/>
    </source>
</evidence>
<comment type="caution">
    <text evidence="9">The sequence shown here is derived from an EMBL/GenBank/DDBJ whole genome shotgun (WGS) entry which is preliminary data.</text>
</comment>
<dbReference type="PROSITE" id="PS00108">
    <property type="entry name" value="PROTEIN_KINASE_ST"/>
    <property type="match status" value="1"/>
</dbReference>
<protein>
    <submittedName>
        <fullName evidence="9">Kinase-like domain-containing protein</fullName>
    </submittedName>
</protein>
<evidence type="ECO:0000256" key="3">
    <source>
        <dbReference type="ARBA" id="ARBA00022741"/>
    </source>
</evidence>
<keyword evidence="10" id="KW-1185">Reference proteome</keyword>
<dbReference type="InterPro" id="IPR008271">
    <property type="entry name" value="Ser/Thr_kinase_AS"/>
</dbReference>
<dbReference type="InterPro" id="IPR017441">
    <property type="entry name" value="Protein_kinase_ATP_BS"/>
</dbReference>
<dbReference type="Gene3D" id="1.10.510.10">
    <property type="entry name" value="Transferase(Phosphotransferase) domain 1"/>
    <property type="match status" value="1"/>
</dbReference>
<dbReference type="GO" id="GO:0005524">
    <property type="term" value="F:ATP binding"/>
    <property type="evidence" value="ECO:0007669"/>
    <property type="project" value="UniProtKB-UniRule"/>
</dbReference>
<evidence type="ECO:0000256" key="5">
    <source>
        <dbReference type="ARBA" id="ARBA00022840"/>
    </source>
</evidence>
<dbReference type="Proteomes" id="UP000664859">
    <property type="component" value="Unassembled WGS sequence"/>
</dbReference>
<comment type="similarity">
    <text evidence="7">Belongs to the protein kinase superfamily.</text>
</comment>
<dbReference type="PANTHER" id="PTHR24058">
    <property type="entry name" value="DUAL SPECIFICITY PROTEIN KINASE"/>
    <property type="match status" value="1"/>
</dbReference>
<dbReference type="Pfam" id="PF00069">
    <property type="entry name" value="Pkinase"/>
    <property type="match status" value="1"/>
</dbReference>
<dbReference type="SMART" id="SM00220">
    <property type="entry name" value="S_TKc"/>
    <property type="match status" value="1"/>
</dbReference>
<organism evidence="9 10">
    <name type="scientific">Tribonema minus</name>
    <dbReference type="NCBI Taxonomy" id="303371"/>
    <lineage>
        <taxon>Eukaryota</taxon>
        <taxon>Sar</taxon>
        <taxon>Stramenopiles</taxon>
        <taxon>Ochrophyta</taxon>
        <taxon>PX clade</taxon>
        <taxon>Xanthophyceae</taxon>
        <taxon>Tribonematales</taxon>
        <taxon>Tribonemataceae</taxon>
        <taxon>Tribonema</taxon>
    </lineage>
</organism>
<dbReference type="PROSITE" id="PS00107">
    <property type="entry name" value="PROTEIN_KINASE_ATP"/>
    <property type="match status" value="1"/>
</dbReference>
<dbReference type="InterPro" id="IPR011009">
    <property type="entry name" value="Kinase-like_dom_sf"/>
</dbReference>
<evidence type="ECO:0000256" key="7">
    <source>
        <dbReference type="RuleBase" id="RU000304"/>
    </source>
</evidence>
<dbReference type="PROSITE" id="PS50011">
    <property type="entry name" value="PROTEIN_KINASE_DOM"/>
    <property type="match status" value="1"/>
</dbReference>
<keyword evidence="5 6" id="KW-0067">ATP-binding</keyword>
<dbReference type="OrthoDB" id="9332038at2759"/>
<keyword evidence="1 7" id="KW-0723">Serine/threonine-protein kinase</keyword>
<dbReference type="SUPFAM" id="SSF56112">
    <property type="entry name" value="Protein kinase-like (PK-like)"/>
    <property type="match status" value="1"/>
</dbReference>
<proteinExistence type="inferred from homology"/>
<dbReference type="InterPro" id="IPR050494">
    <property type="entry name" value="Ser_Thr_dual-spec_kinase"/>
</dbReference>
<evidence type="ECO:0000256" key="4">
    <source>
        <dbReference type="ARBA" id="ARBA00022777"/>
    </source>
</evidence>
<reference evidence="9" key="1">
    <citation type="submission" date="2021-02" db="EMBL/GenBank/DDBJ databases">
        <title>First Annotated Genome of the Yellow-green Alga Tribonema minus.</title>
        <authorList>
            <person name="Mahan K.M."/>
        </authorList>
    </citation>
    <scope>NUCLEOTIDE SEQUENCE</scope>
    <source>
        <strain evidence="9">UTEX B ZZ1240</strain>
    </source>
</reference>
<evidence type="ECO:0000256" key="1">
    <source>
        <dbReference type="ARBA" id="ARBA00022527"/>
    </source>
</evidence>
<feature type="domain" description="Protein kinase" evidence="8">
    <location>
        <begin position="23"/>
        <end position="227"/>
    </location>
</feature>
<keyword evidence="3 6" id="KW-0547">Nucleotide-binding</keyword>
<dbReference type="PANTHER" id="PTHR24058:SF28">
    <property type="entry name" value="SERINE_THREONINE-PROTEIN KINASE MINIBRAIN"/>
    <property type="match status" value="1"/>
</dbReference>
<evidence type="ECO:0000313" key="10">
    <source>
        <dbReference type="Proteomes" id="UP000664859"/>
    </source>
</evidence>
<feature type="binding site" evidence="6">
    <location>
        <position position="52"/>
    </location>
    <ligand>
        <name>ATP</name>
        <dbReference type="ChEBI" id="CHEBI:30616"/>
    </ligand>
</feature>
<feature type="non-terminal residue" evidence="9">
    <location>
        <position position="227"/>
    </location>
</feature>
<feature type="non-terminal residue" evidence="9">
    <location>
        <position position="1"/>
    </location>
</feature>
<evidence type="ECO:0000256" key="2">
    <source>
        <dbReference type="ARBA" id="ARBA00022679"/>
    </source>
</evidence>
<dbReference type="GO" id="GO:0004674">
    <property type="term" value="F:protein serine/threonine kinase activity"/>
    <property type="evidence" value="ECO:0007669"/>
    <property type="project" value="UniProtKB-KW"/>
</dbReference>
<gene>
    <name evidence="9" type="ORF">JKP88DRAFT_302200</name>
</gene>
<dbReference type="EMBL" id="JAFCMP010000053">
    <property type="protein sequence ID" value="KAG5189313.1"/>
    <property type="molecule type" value="Genomic_DNA"/>
</dbReference>
<name>A0A835ZA82_9STRA</name>
<keyword evidence="2" id="KW-0808">Transferase</keyword>